<feature type="region of interest" description="Disordered" evidence="1">
    <location>
        <begin position="507"/>
        <end position="530"/>
    </location>
</feature>
<feature type="transmembrane region" description="Helical" evidence="2">
    <location>
        <begin position="293"/>
        <end position="310"/>
    </location>
</feature>
<feature type="transmembrane region" description="Helical" evidence="2">
    <location>
        <begin position="269"/>
        <end position="286"/>
    </location>
</feature>
<evidence type="ECO:0000256" key="1">
    <source>
        <dbReference type="SAM" id="MobiDB-lite"/>
    </source>
</evidence>
<feature type="transmembrane region" description="Helical" evidence="2">
    <location>
        <begin position="457"/>
        <end position="474"/>
    </location>
</feature>
<dbReference type="EMBL" id="JBAFSM010000002">
    <property type="protein sequence ID" value="MEG3435810.1"/>
    <property type="molecule type" value="Genomic_DNA"/>
</dbReference>
<feature type="transmembrane region" description="Helical" evidence="2">
    <location>
        <begin position="185"/>
        <end position="204"/>
    </location>
</feature>
<feature type="transmembrane region" description="Helical" evidence="2">
    <location>
        <begin position="148"/>
        <end position="173"/>
    </location>
</feature>
<feature type="transmembrane region" description="Helical" evidence="2">
    <location>
        <begin position="316"/>
        <end position="333"/>
    </location>
</feature>
<feature type="transmembrane region" description="Helical" evidence="2">
    <location>
        <begin position="340"/>
        <end position="359"/>
    </location>
</feature>
<evidence type="ECO:0000313" key="3">
    <source>
        <dbReference type="EMBL" id="MEG3435810.1"/>
    </source>
</evidence>
<organism evidence="3 4">
    <name type="scientific">Pannus brasiliensis CCIBt3594</name>
    <dbReference type="NCBI Taxonomy" id="1427578"/>
    <lineage>
        <taxon>Bacteria</taxon>
        <taxon>Bacillati</taxon>
        <taxon>Cyanobacteriota</taxon>
        <taxon>Cyanophyceae</taxon>
        <taxon>Oscillatoriophycideae</taxon>
        <taxon>Chroococcales</taxon>
        <taxon>Microcystaceae</taxon>
        <taxon>Pannus</taxon>
    </lineage>
</organism>
<keyword evidence="4" id="KW-1185">Reference proteome</keyword>
<dbReference type="InterPro" id="IPR051533">
    <property type="entry name" value="WaaL-like"/>
</dbReference>
<feature type="transmembrane region" description="Helical" evidence="2">
    <location>
        <begin position="122"/>
        <end position="142"/>
    </location>
</feature>
<evidence type="ECO:0000313" key="4">
    <source>
        <dbReference type="Proteomes" id="UP001328733"/>
    </source>
</evidence>
<proteinExistence type="predicted"/>
<protein>
    <recommendedName>
        <fullName evidence="5">Bacterial cell division membrane protein</fullName>
    </recommendedName>
</protein>
<dbReference type="PANTHER" id="PTHR37422:SF13">
    <property type="entry name" value="LIPOPOLYSACCHARIDE BIOSYNTHESIS PROTEIN PA4999-RELATED"/>
    <property type="match status" value="1"/>
</dbReference>
<feature type="transmembrane region" description="Helical" evidence="2">
    <location>
        <begin position="423"/>
        <end position="445"/>
    </location>
</feature>
<reference evidence="3 4" key="1">
    <citation type="submission" date="2024-01" db="EMBL/GenBank/DDBJ databases">
        <title>Genomic insights into the taxonomy and metabolism of the cyanobacterium Pannus brasiliensis CCIBt3594.</title>
        <authorList>
            <person name="Machado M."/>
            <person name="Botero N.B."/>
            <person name="Andreote A.P.D."/>
            <person name="Feitosa A.M.T."/>
            <person name="Popin R."/>
            <person name="Sivonen K."/>
            <person name="Fiore M.F."/>
        </authorList>
    </citation>
    <scope>NUCLEOTIDE SEQUENCE [LARGE SCALE GENOMIC DNA]</scope>
    <source>
        <strain evidence="3 4">CCIBt3594</strain>
    </source>
</reference>
<dbReference type="PANTHER" id="PTHR37422">
    <property type="entry name" value="TEICHURONIC ACID BIOSYNTHESIS PROTEIN TUAE"/>
    <property type="match status" value="1"/>
</dbReference>
<accession>A0AAW9QDI1</accession>
<comment type="caution">
    <text evidence="3">The sequence shown here is derived from an EMBL/GenBank/DDBJ whole genome shotgun (WGS) entry which is preliminary data.</text>
</comment>
<keyword evidence="2" id="KW-1133">Transmembrane helix</keyword>
<dbReference type="Proteomes" id="UP001328733">
    <property type="component" value="Unassembled WGS sequence"/>
</dbReference>
<gene>
    <name evidence="3" type="ORF">V0288_01640</name>
</gene>
<evidence type="ECO:0000256" key="2">
    <source>
        <dbReference type="SAM" id="Phobius"/>
    </source>
</evidence>
<keyword evidence="2" id="KW-0812">Transmembrane</keyword>
<evidence type="ECO:0008006" key="5">
    <source>
        <dbReference type="Google" id="ProtNLM"/>
    </source>
</evidence>
<keyword evidence="2" id="KW-0472">Membrane</keyword>
<name>A0AAW9QDI1_9CHRO</name>
<sequence>MKERDSLLLTVLAIVTLMIAIVLGIVFDVKAALLGIFAVPAMVASFIHPRLGLLALLIYLPFSSTVAFSIVKVFTVKGNLIRFAEAYPLYKIAKDAFYYPALAKILLTTQTFEKFRLQTRPFLIAAGVLTLSSLITFFFVNIPEGGRGILTGIVGLQTLLAYIPLVLCGYYLLQQRRDLFVVNRLLIVLLLICCGLALVQYFLLVQGVCPDNEVLNRLAVGVDVSQTRFYPDITRKATLKAQCLVGGSVLYNPVQGMIRLPGTFSDPWQWGWFLVSGSAIAYAASFSDPSRRWRIAGWGAMGLVLLATLVSGQRLPLILVPAFYLVLLIATARNKKRLPLKLGTIGAISFLSVLFIPFLRERALNLIARWQASPPTDFVARQIQWILRYVQPFGFGLGEASSGARRLADEDGTRLIETYYAKLFYEVGIVGFVAFMIAVTILCVLTWRAYRSLRTPAFRHWGLCIWIFILFISYNPYYYPLSVEPVSIYYWLFAGFLLKLPEIEERSSGEDRPATDEINSNVESSDDSPG</sequence>
<feature type="transmembrane region" description="Helical" evidence="2">
    <location>
        <begin position="6"/>
        <end position="26"/>
    </location>
</feature>
<dbReference type="RefSeq" id="WP_332863263.1">
    <property type="nucleotide sequence ID" value="NZ_JBAFSM010000002.1"/>
</dbReference>
<feature type="transmembrane region" description="Helical" evidence="2">
    <location>
        <begin position="53"/>
        <end position="74"/>
    </location>
</feature>
<dbReference type="AlphaFoldDB" id="A0AAW9QDI1"/>